<dbReference type="InterPro" id="IPR004143">
    <property type="entry name" value="BPL_LPL_catalytic"/>
</dbReference>
<evidence type="ECO:0000313" key="3">
    <source>
        <dbReference type="Proteomes" id="UP000009888"/>
    </source>
</evidence>
<dbReference type="InterPro" id="IPR045864">
    <property type="entry name" value="aa-tRNA-synth_II/BPL/LPL"/>
</dbReference>
<dbReference type="Pfam" id="PF21948">
    <property type="entry name" value="LplA-B_cat"/>
    <property type="match status" value="1"/>
</dbReference>
<dbReference type="PATRIC" id="fig|883066.3.peg.1304"/>
<dbReference type="Proteomes" id="UP000009888">
    <property type="component" value="Unassembled WGS sequence"/>
</dbReference>
<comment type="caution">
    <text evidence="2">The sequence shown here is derived from an EMBL/GenBank/DDBJ whole genome shotgun (WGS) entry which is preliminary data.</text>
</comment>
<dbReference type="PANTHER" id="PTHR43679">
    <property type="entry name" value="OCTANOYLTRANSFERASE LIPM-RELATED"/>
    <property type="match status" value="1"/>
</dbReference>
<feature type="domain" description="BPL/LPL catalytic" evidence="1">
    <location>
        <begin position="128"/>
        <end position="320"/>
    </location>
</feature>
<dbReference type="InterPro" id="IPR050664">
    <property type="entry name" value="Octanoyltrans_LipM/LipL"/>
</dbReference>
<name>K9EFZ7_9ACTO</name>
<dbReference type="PANTHER" id="PTHR43679:SF2">
    <property type="entry name" value="OCTANOYL-[GCVH]:PROTEIN N-OCTANOYLTRANSFERASE"/>
    <property type="match status" value="1"/>
</dbReference>
<dbReference type="eggNOG" id="COG0095">
    <property type="taxonomic scope" value="Bacteria"/>
</dbReference>
<dbReference type="Gene3D" id="3.30.390.50">
    <property type="entry name" value="CO dehydrogenase flavoprotein, C-terminal domain"/>
    <property type="match status" value="1"/>
</dbReference>
<protein>
    <recommendedName>
        <fullName evidence="1">BPL/LPL catalytic domain-containing protein</fullName>
    </recommendedName>
</protein>
<dbReference type="Gene3D" id="3.30.930.10">
    <property type="entry name" value="Bira Bifunctional Protein, Domain 2"/>
    <property type="match status" value="1"/>
</dbReference>
<dbReference type="STRING" id="202789.GCA_001457435_00870"/>
<organism evidence="2 3">
    <name type="scientific">Actinobaculum massiliense ACS-171-V-Col2</name>
    <dbReference type="NCBI Taxonomy" id="883066"/>
    <lineage>
        <taxon>Bacteria</taxon>
        <taxon>Bacillati</taxon>
        <taxon>Actinomycetota</taxon>
        <taxon>Actinomycetes</taxon>
        <taxon>Actinomycetales</taxon>
        <taxon>Actinomycetaceae</taxon>
        <taxon>Actinobaculum</taxon>
    </lineage>
</organism>
<sequence length="349" mass="38896">MHGEYKELGQKMVIVDLDVIDDRIKNLKISGDFFIEPDSALWRITEAIEGLPAETNSAGIQEAVQGAVLPTDNLFGMTPLGVATAVRRALGKALDWSDIDFEVLHTPVIHPVLNMTMDETLPEAVAAGEHKPFMRIWEWDRPLVVMGSYQSYSNEINQEGVDKWGITVGRRITGGGTMFMEPGNCVTYSLVVPTALVDGMSFQQSYPFLDAWAMEALSRVGVNAKYVPLNDISSDKGKIGGAAQKHFASGYMVHHVTMSYDIDADKMLDVLNTGDATKKNRGHRSANKRIDPMKSQTGMARADIIEVFKQTFIDRYGATEGEITERDLQIAKERYETKFSTEEWIKRLP</sequence>
<dbReference type="HOGENOM" id="CLU_022986_5_2_11"/>
<gene>
    <name evidence="2" type="ORF">HMPREF9233_01245</name>
</gene>
<dbReference type="PROSITE" id="PS51733">
    <property type="entry name" value="BPL_LPL_CATALYTIC"/>
    <property type="match status" value="1"/>
</dbReference>
<dbReference type="RefSeq" id="WP_007001451.1">
    <property type="nucleotide sequence ID" value="NZ_JH992955.1"/>
</dbReference>
<proteinExistence type="predicted"/>
<dbReference type="SUPFAM" id="SSF55681">
    <property type="entry name" value="Class II aaRS and biotin synthetases"/>
    <property type="match status" value="1"/>
</dbReference>
<reference evidence="2 3" key="1">
    <citation type="submission" date="2012-09" db="EMBL/GenBank/DDBJ databases">
        <title>The Genome Sequence of Actinobaculum massiliae ACS-171-V-COL2.</title>
        <authorList>
            <consortium name="The Broad Institute Genome Sequencing Platform"/>
            <person name="Earl A."/>
            <person name="Ward D."/>
            <person name="Feldgarden M."/>
            <person name="Gevers D."/>
            <person name="Saerens B."/>
            <person name="Vaneechoutte M."/>
            <person name="Walker B."/>
            <person name="Young S.K."/>
            <person name="Zeng Q."/>
            <person name="Gargeya S."/>
            <person name="Fitzgerald M."/>
            <person name="Haas B."/>
            <person name="Abouelleil A."/>
            <person name="Alvarado L."/>
            <person name="Arachchi H.M."/>
            <person name="Berlin A."/>
            <person name="Chapman S.B."/>
            <person name="Goldberg J."/>
            <person name="Griggs A."/>
            <person name="Gujja S."/>
            <person name="Hansen M."/>
            <person name="Howarth C."/>
            <person name="Imamovic A."/>
            <person name="Larimer J."/>
            <person name="McCowen C."/>
            <person name="Montmayeur A."/>
            <person name="Murphy C."/>
            <person name="Neiman D."/>
            <person name="Pearson M."/>
            <person name="Priest M."/>
            <person name="Roberts A."/>
            <person name="Saif S."/>
            <person name="Shea T."/>
            <person name="Sisk P."/>
            <person name="Sykes S."/>
            <person name="Wortman J."/>
            <person name="Nusbaum C."/>
            <person name="Birren B."/>
        </authorList>
    </citation>
    <scope>NUCLEOTIDE SEQUENCE [LARGE SCALE GENOMIC DNA]</scope>
    <source>
        <strain evidence="3">ACS-171-V-Col2</strain>
    </source>
</reference>
<evidence type="ECO:0000313" key="2">
    <source>
        <dbReference type="EMBL" id="EKU94791.1"/>
    </source>
</evidence>
<keyword evidence="3" id="KW-1185">Reference proteome</keyword>
<accession>K9EFZ7</accession>
<dbReference type="AlphaFoldDB" id="K9EFZ7"/>
<evidence type="ECO:0000259" key="1">
    <source>
        <dbReference type="PROSITE" id="PS51733"/>
    </source>
</evidence>
<dbReference type="CDD" id="cd16443">
    <property type="entry name" value="LplA"/>
    <property type="match status" value="1"/>
</dbReference>
<dbReference type="EMBL" id="AGWL01000007">
    <property type="protein sequence ID" value="EKU94791.1"/>
    <property type="molecule type" value="Genomic_DNA"/>
</dbReference>